<feature type="coiled-coil region" evidence="1">
    <location>
        <begin position="111"/>
        <end position="166"/>
    </location>
</feature>
<accession>A0A0W8FCJ1</accession>
<proteinExistence type="predicted"/>
<dbReference type="AlphaFoldDB" id="A0A0W8FCJ1"/>
<dbReference type="EMBL" id="LNQE01001374">
    <property type="protein sequence ID" value="KUG18581.1"/>
    <property type="molecule type" value="Genomic_DNA"/>
</dbReference>
<dbReference type="InterPro" id="IPR036046">
    <property type="entry name" value="Acylphosphatase-like_dom_sf"/>
</dbReference>
<protein>
    <recommendedName>
        <fullName evidence="2">Acylphosphatase-like domain-containing protein</fullName>
    </recommendedName>
</protein>
<name>A0A0W8FCJ1_9ZZZZ</name>
<feature type="domain" description="Acylphosphatase-like" evidence="2">
    <location>
        <begin position="5"/>
        <end position="99"/>
    </location>
</feature>
<dbReference type="Pfam" id="PF00708">
    <property type="entry name" value="Acylphosphatase"/>
    <property type="match status" value="1"/>
</dbReference>
<evidence type="ECO:0000256" key="1">
    <source>
        <dbReference type="SAM" id="Coils"/>
    </source>
</evidence>
<evidence type="ECO:0000259" key="2">
    <source>
        <dbReference type="PROSITE" id="PS51160"/>
    </source>
</evidence>
<sequence length="209" mass="23630">MDSMKLKVTITGENVHNVGYRYFLMTSAIDQGLDGFNARNTMKGNEQQVVALIEGNEEAIAGFKKLAESQRPEHSLVSSIVFEDTNSNVMKTGEYAQVCTAIQLNKAIPLLLDMRDDLKEMKGDMKEMKGDIKEMKGDMKEMKGDMKEMKGDMKEMKGDMKVVRKNTDIIPQIHEEIKGMREDIQPGYAAQFRLVQADIRAIKERLGMS</sequence>
<comment type="caution">
    <text evidence="3">The sequence shown here is derived from an EMBL/GenBank/DDBJ whole genome shotgun (WGS) entry which is preliminary data.</text>
</comment>
<dbReference type="Gene3D" id="3.30.70.100">
    <property type="match status" value="1"/>
</dbReference>
<keyword evidence="1" id="KW-0175">Coiled coil</keyword>
<dbReference type="PROSITE" id="PS51160">
    <property type="entry name" value="ACYLPHOSPHATASE_3"/>
    <property type="match status" value="1"/>
</dbReference>
<dbReference type="Gene3D" id="1.20.5.170">
    <property type="match status" value="1"/>
</dbReference>
<dbReference type="SUPFAM" id="SSF54975">
    <property type="entry name" value="Acylphosphatase/BLUF domain-like"/>
    <property type="match status" value="1"/>
</dbReference>
<dbReference type="InterPro" id="IPR001792">
    <property type="entry name" value="Acylphosphatase-like_dom"/>
</dbReference>
<dbReference type="SUPFAM" id="SSF58100">
    <property type="entry name" value="Bacterial hemolysins"/>
    <property type="match status" value="1"/>
</dbReference>
<reference evidence="3" key="1">
    <citation type="journal article" date="2015" name="Proc. Natl. Acad. Sci. U.S.A.">
        <title>Networks of energetic and metabolic interactions define dynamics in microbial communities.</title>
        <authorList>
            <person name="Embree M."/>
            <person name="Liu J.K."/>
            <person name="Al-Bassam M.M."/>
            <person name="Zengler K."/>
        </authorList>
    </citation>
    <scope>NUCLEOTIDE SEQUENCE</scope>
</reference>
<evidence type="ECO:0000313" key="3">
    <source>
        <dbReference type="EMBL" id="KUG18581.1"/>
    </source>
</evidence>
<organism evidence="3">
    <name type="scientific">hydrocarbon metagenome</name>
    <dbReference type="NCBI Taxonomy" id="938273"/>
    <lineage>
        <taxon>unclassified sequences</taxon>
        <taxon>metagenomes</taxon>
        <taxon>ecological metagenomes</taxon>
    </lineage>
</organism>
<gene>
    <name evidence="3" type="ORF">ASZ90_011711</name>
</gene>